<gene>
    <name evidence="1" type="ORF">g.5328</name>
</gene>
<sequence length="107" mass="13045">HCVARELNKYFNVSGHCVARELNKYFNVSGHCVARELMNMDRFRDPPRVMENNELQMVFTRRKPQRMQIRQAFYLVDSNYVKKFPNEFYIRSLSGQIFLIKYERFLR</sequence>
<protein>
    <submittedName>
        <fullName evidence="1">Uncharacterized protein</fullName>
    </submittedName>
</protein>
<feature type="non-terminal residue" evidence="1">
    <location>
        <position position="1"/>
    </location>
</feature>
<accession>A0A1B6IF96</accession>
<reference evidence="1" key="1">
    <citation type="submission" date="2015-11" db="EMBL/GenBank/DDBJ databases">
        <title>De novo transcriptome assembly of four potential Pierce s Disease insect vectors from Arizona vineyards.</title>
        <authorList>
            <person name="Tassone E.E."/>
        </authorList>
    </citation>
    <scope>NUCLEOTIDE SEQUENCE</scope>
</reference>
<dbReference type="EMBL" id="GECU01022100">
    <property type="protein sequence ID" value="JAS85606.1"/>
    <property type="molecule type" value="Transcribed_RNA"/>
</dbReference>
<organism evidence="1">
    <name type="scientific">Homalodisca liturata</name>
    <dbReference type="NCBI Taxonomy" id="320908"/>
    <lineage>
        <taxon>Eukaryota</taxon>
        <taxon>Metazoa</taxon>
        <taxon>Ecdysozoa</taxon>
        <taxon>Arthropoda</taxon>
        <taxon>Hexapoda</taxon>
        <taxon>Insecta</taxon>
        <taxon>Pterygota</taxon>
        <taxon>Neoptera</taxon>
        <taxon>Paraneoptera</taxon>
        <taxon>Hemiptera</taxon>
        <taxon>Auchenorrhyncha</taxon>
        <taxon>Membracoidea</taxon>
        <taxon>Cicadellidae</taxon>
        <taxon>Cicadellinae</taxon>
        <taxon>Proconiini</taxon>
        <taxon>Homalodisca</taxon>
    </lineage>
</organism>
<dbReference type="AlphaFoldDB" id="A0A1B6IF96"/>
<name>A0A1B6IF96_9HEMI</name>
<proteinExistence type="predicted"/>
<evidence type="ECO:0000313" key="1">
    <source>
        <dbReference type="EMBL" id="JAS85606.1"/>
    </source>
</evidence>